<reference evidence="4" key="1">
    <citation type="journal article" date="2020" name="Fungal Divers.">
        <title>Resolving the Mortierellaceae phylogeny through synthesis of multi-gene phylogenetics and phylogenomics.</title>
        <authorList>
            <person name="Vandepol N."/>
            <person name="Liber J."/>
            <person name="Desiro A."/>
            <person name="Na H."/>
            <person name="Kennedy M."/>
            <person name="Barry K."/>
            <person name="Grigoriev I.V."/>
            <person name="Miller A.N."/>
            <person name="O'Donnell K."/>
            <person name="Stajich J.E."/>
            <person name="Bonito G."/>
        </authorList>
    </citation>
    <scope>NUCLEOTIDE SEQUENCE</scope>
    <source>
        <strain evidence="4">KOD948</strain>
    </source>
</reference>
<evidence type="ECO:0000256" key="2">
    <source>
        <dbReference type="SAM" id="Phobius"/>
    </source>
</evidence>
<protein>
    <recommendedName>
        <fullName evidence="6">Mid2 domain-containing protein</fullName>
    </recommendedName>
</protein>
<feature type="chain" id="PRO_5040317520" description="Mid2 domain-containing protein" evidence="3">
    <location>
        <begin position="27"/>
        <end position="400"/>
    </location>
</feature>
<dbReference type="AlphaFoldDB" id="A0A9P6TXD9"/>
<feature type="compositionally biased region" description="Polar residues" evidence="1">
    <location>
        <begin position="229"/>
        <end position="241"/>
    </location>
</feature>
<evidence type="ECO:0008006" key="6">
    <source>
        <dbReference type="Google" id="ProtNLM"/>
    </source>
</evidence>
<dbReference type="OrthoDB" id="2439839at2759"/>
<feature type="compositionally biased region" description="Low complexity" evidence="1">
    <location>
        <begin position="37"/>
        <end position="58"/>
    </location>
</feature>
<keyword evidence="2" id="KW-0812">Transmembrane</keyword>
<feature type="region of interest" description="Disordered" evidence="1">
    <location>
        <begin position="218"/>
        <end position="250"/>
    </location>
</feature>
<feature type="compositionally biased region" description="Low complexity" evidence="1">
    <location>
        <begin position="218"/>
        <end position="228"/>
    </location>
</feature>
<comment type="caution">
    <text evidence="4">The sequence shown here is derived from an EMBL/GenBank/DDBJ whole genome shotgun (WGS) entry which is preliminary data.</text>
</comment>
<evidence type="ECO:0000256" key="1">
    <source>
        <dbReference type="SAM" id="MobiDB-lite"/>
    </source>
</evidence>
<feature type="signal peptide" evidence="3">
    <location>
        <begin position="1"/>
        <end position="26"/>
    </location>
</feature>
<sequence length="400" mass="43137">MRVDHQSSVLLVLVTAIGTLAQGSSSSPLPLSPPSPTLSSPSIPSSLSAPPFSPAPSSNLQQLQHATTKQPYFHLESRQEFSHKAAAAAAPPQQTAWVDYYTPEGSFVGEVIVTSGNCLTISTSSWGIVSITPMRLKAPTDKDHVELYNDEDCVLVNKEPASQTGLTFIAWYFQRIPRSLRWIRIIAPTTTTASTTTATKTSTTAKTTTTAVTITTSSETPITTATPSQTITPSSTLSENPTSPPTDGAPTPIRTTFPTALLPPKPVAPSNSWDNRCKLNSDSEGGCKTEKHVNRVLIICLSVSAVCVVILGGGAYYIYRNFFMTESIGSSNHKSRSNTARQESGGLGIGYNPDYQYQHDEDDENGGPRFMFDHQLDNINTNTNPKLFQEGSSSTRHLVK</sequence>
<feature type="transmembrane region" description="Helical" evidence="2">
    <location>
        <begin position="296"/>
        <end position="319"/>
    </location>
</feature>
<accession>A0A9P6TXD9</accession>
<dbReference type="Proteomes" id="UP000726737">
    <property type="component" value="Unassembled WGS sequence"/>
</dbReference>
<feature type="region of interest" description="Disordered" evidence="1">
    <location>
        <begin position="330"/>
        <end position="375"/>
    </location>
</feature>
<name>A0A9P6TXD9_9FUNG</name>
<feature type="compositionally biased region" description="Polar residues" evidence="1">
    <location>
        <begin position="330"/>
        <end position="342"/>
    </location>
</feature>
<keyword evidence="5" id="KW-1185">Reference proteome</keyword>
<keyword evidence="2" id="KW-0472">Membrane</keyword>
<dbReference type="EMBL" id="JAAAJA010000664">
    <property type="protein sequence ID" value="KAG0250632.1"/>
    <property type="molecule type" value="Genomic_DNA"/>
</dbReference>
<evidence type="ECO:0000256" key="3">
    <source>
        <dbReference type="SAM" id="SignalP"/>
    </source>
</evidence>
<gene>
    <name evidence="4" type="ORF">BG011_008199</name>
</gene>
<keyword evidence="3" id="KW-0732">Signal</keyword>
<evidence type="ECO:0000313" key="4">
    <source>
        <dbReference type="EMBL" id="KAG0250632.1"/>
    </source>
</evidence>
<feature type="region of interest" description="Disordered" evidence="1">
    <location>
        <begin position="24"/>
        <end position="63"/>
    </location>
</feature>
<evidence type="ECO:0000313" key="5">
    <source>
        <dbReference type="Proteomes" id="UP000726737"/>
    </source>
</evidence>
<keyword evidence="2" id="KW-1133">Transmembrane helix</keyword>
<organism evidence="4 5">
    <name type="scientific">Mortierella polycephala</name>
    <dbReference type="NCBI Taxonomy" id="41804"/>
    <lineage>
        <taxon>Eukaryota</taxon>
        <taxon>Fungi</taxon>
        <taxon>Fungi incertae sedis</taxon>
        <taxon>Mucoromycota</taxon>
        <taxon>Mortierellomycotina</taxon>
        <taxon>Mortierellomycetes</taxon>
        <taxon>Mortierellales</taxon>
        <taxon>Mortierellaceae</taxon>
        <taxon>Mortierella</taxon>
    </lineage>
</organism>
<proteinExistence type="predicted"/>